<dbReference type="SMART" id="SM00256">
    <property type="entry name" value="FBOX"/>
    <property type="match status" value="1"/>
</dbReference>
<dbReference type="SMART" id="SM00367">
    <property type="entry name" value="LRR_CC"/>
    <property type="match status" value="8"/>
</dbReference>
<organism evidence="4 5">
    <name type="scientific">Gigaspora rosea</name>
    <dbReference type="NCBI Taxonomy" id="44941"/>
    <lineage>
        <taxon>Eukaryota</taxon>
        <taxon>Fungi</taxon>
        <taxon>Fungi incertae sedis</taxon>
        <taxon>Mucoromycota</taxon>
        <taxon>Glomeromycotina</taxon>
        <taxon>Glomeromycetes</taxon>
        <taxon>Diversisporales</taxon>
        <taxon>Gigasporaceae</taxon>
        <taxon>Gigaspora</taxon>
    </lineage>
</organism>
<sequence length="461" mass="53226">MEQMTIESISNNNNVRPFPTLPNEITLLILSYLKQKQRIKILKVSKAFRNIIYYSSILWRETIIYNTRGFGNETLEILKRVHALSARASGLNDEFVRKLVLGLPGQSLRVLDLSVNDITDNTVFYICNNCPNLQKLFLEGCDEITNIHPLINLSNNLSTLILSYCSELLDFTIIDLVSSVFGENLSELDLDGCHRLTDISIYRIARYAKNLEYLAIDGQGINDDPIINVFKNCRKLILFSMSFCDSLTDKCLHHIVLNINPCLKFLRLRKGLGFTDEGFHDFFKGLSLRNHSFYSLDLSECSYLSDMALQQMPQYDIRWLNLDWCWNVKENSIHTILNSCPNIQELMVTGCNDITCESIIGKKFLNLKVLNLWSCRTVELTTLQAISELNKDVYIIDYYGEVYKNGKRIGFMKEVNIDGEEEELEEQMVLDRELRCDGLLSVGDSLRFFKGYSKLRQYVHR</sequence>
<dbReference type="Proteomes" id="UP000266673">
    <property type="component" value="Unassembled WGS sequence"/>
</dbReference>
<dbReference type="InterPro" id="IPR001810">
    <property type="entry name" value="F-box_dom"/>
</dbReference>
<dbReference type="SUPFAM" id="SSF81383">
    <property type="entry name" value="F-box domain"/>
    <property type="match status" value="1"/>
</dbReference>
<evidence type="ECO:0000256" key="1">
    <source>
        <dbReference type="ARBA" id="ARBA00022614"/>
    </source>
</evidence>
<dbReference type="Gene3D" id="3.80.10.10">
    <property type="entry name" value="Ribonuclease Inhibitor"/>
    <property type="match status" value="2"/>
</dbReference>
<dbReference type="InterPro" id="IPR025875">
    <property type="entry name" value="Leu-rich_rpt_4"/>
</dbReference>
<accession>A0A397VU21</accession>
<dbReference type="STRING" id="44941.A0A397VU21"/>
<dbReference type="InterPro" id="IPR032675">
    <property type="entry name" value="LRR_dom_sf"/>
</dbReference>
<dbReference type="PANTHER" id="PTHR13382">
    <property type="entry name" value="MITOCHONDRIAL ATP SYNTHASE COUPLING FACTOR B"/>
    <property type="match status" value="1"/>
</dbReference>
<dbReference type="GO" id="GO:0005737">
    <property type="term" value="C:cytoplasm"/>
    <property type="evidence" value="ECO:0007669"/>
    <property type="project" value="TreeGrafter"/>
</dbReference>
<evidence type="ECO:0000313" key="5">
    <source>
        <dbReference type="Proteomes" id="UP000266673"/>
    </source>
</evidence>
<gene>
    <name evidence="4" type="ORF">C2G38_844329</name>
</gene>
<dbReference type="PROSITE" id="PS50181">
    <property type="entry name" value="FBOX"/>
    <property type="match status" value="1"/>
</dbReference>
<reference evidence="4 5" key="1">
    <citation type="submission" date="2018-06" db="EMBL/GenBank/DDBJ databases">
        <title>Comparative genomics reveals the genomic features of Rhizophagus irregularis, R. cerebriforme, R. diaphanum and Gigaspora rosea, and their symbiotic lifestyle signature.</title>
        <authorList>
            <person name="Morin E."/>
            <person name="San Clemente H."/>
            <person name="Chen E.C.H."/>
            <person name="De La Providencia I."/>
            <person name="Hainaut M."/>
            <person name="Kuo A."/>
            <person name="Kohler A."/>
            <person name="Murat C."/>
            <person name="Tang N."/>
            <person name="Roy S."/>
            <person name="Loubradou J."/>
            <person name="Henrissat B."/>
            <person name="Grigoriev I.V."/>
            <person name="Corradi N."/>
            <person name="Roux C."/>
            <person name="Martin F.M."/>
        </authorList>
    </citation>
    <scope>NUCLEOTIDE SEQUENCE [LARGE SCALE GENOMIC DNA]</scope>
    <source>
        <strain evidence="4 5">DAOM 194757</strain>
    </source>
</reference>
<protein>
    <recommendedName>
        <fullName evidence="3">F-box domain-containing protein</fullName>
    </recommendedName>
</protein>
<keyword evidence="5" id="KW-1185">Reference proteome</keyword>
<dbReference type="EMBL" id="QKWP01000259">
    <property type="protein sequence ID" value="RIB23493.1"/>
    <property type="molecule type" value="Genomic_DNA"/>
</dbReference>
<dbReference type="InterPro" id="IPR006553">
    <property type="entry name" value="Leu-rich_rpt_Cys-con_subtyp"/>
</dbReference>
<feature type="domain" description="F-box" evidence="3">
    <location>
        <begin position="15"/>
        <end position="62"/>
    </location>
</feature>
<evidence type="ECO:0000259" key="3">
    <source>
        <dbReference type="PROSITE" id="PS50181"/>
    </source>
</evidence>
<dbReference type="InterPro" id="IPR036047">
    <property type="entry name" value="F-box-like_dom_sf"/>
</dbReference>
<dbReference type="OrthoDB" id="421226at2759"/>
<proteinExistence type="predicted"/>
<name>A0A397VU21_9GLOM</name>
<dbReference type="SUPFAM" id="SSF52047">
    <property type="entry name" value="RNI-like"/>
    <property type="match status" value="1"/>
</dbReference>
<comment type="caution">
    <text evidence="4">The sequence shown here is derived from an EMBL/GenBank/DDBJ whole genome shotgun (WGS) entry which is preliminary data.</text>
</comment>
<keyword evidence="1" id="KW-0433">Leucine-rich repeat</keyword>
<dbReference type="Pfam" id="PF12799">
    <property type="entry name" value="LRR_4"/>
    <property type="match status" value="1"/>
</dbReference>
<keyword evidence="2" id="KW-0677">Repeat</keyword>
<dbReference type="AlphaFoldDB" id="A0A397VU21"/>
<dbReference type="InterPro" id="IPR050648">
    <property type="entry name" value="F-box_LRR-repeat"/>
</dbReference>
<evidence type="ECO:0000256" key="2">
    <source>
        <dbReference type="ARBA" id="ARBA00022737"/>
    </source>
</evidence>
<dbReference type="Pfam" id="PF12937">
    <property type="entry name" value="F-box-like"/>
    <property type="match status" value="1"/>
</dbReference>
<evidence type="ECO:0000313" key="4">
    <source>
        <dbReference type="EMBL" id="RIB23493.1"/>
    </source>
</evidence>